<dbReference type="GO" id="GO:0016491">
    <property type="term" value="F:oxidoreductase activity"/>
    <property type="evidence" value="ECO:0007669"/>
    <property type="project" value="UniProtKB-KW"/>
</dbReference>
<gene>
    <name evidence="3" type="ORF">CAPTEDRAFT_145376</name>
</gene>
<evidence type="ECO:0000313" key="3">
    <source>
        <dbReference type="EMBL" id="ELU01732.1"/>
    </source>
</evidence>
<dbReference type="InterPro" id="IPR036291">
    <property type="entry name" value="NAD(P)-bd_dom_sf"/>
</dbReference>
<dbReference type="HOGENOM" id="CLU_1590503_0_0_1"/>
<reference evidence="4" key="3">
    <citation type="submission" date="2015-06" db="UniProtKB">
        <authorList>
            <consortium name="EnsemblMetazoa"/>
        </authorList>
    </citation>
    <scope>IDENTIFICATION</scope>
</reference>
<dbReference type="SUPFAM" id="SSF51735">
    <property type="entry name" value="NAD(P)-binding Rossmann-fold domains"/>
    <property type="match status" value="1"/>
</dbReference>
<keyword evidence="2" id="KW-0560">Oxidoreductase</keyword>
<protein>
    <submittedName>
        <fullName evidence="3 4">Uncharacterized protein</fullName>
    </submittedName>
</protein>
<dbReference type="Pfam" id="PF00106">
    <property type="entry name" value="adh_short"/>
    <property type="match status" value="1"/>
</dbReference>
<organism evidence="3">
    <name type="scientific">Capitella teleta</name>
    <name type="common">Polychaete worm</name>
    <dbReference type="NCBI Taxonomy" id="283909"/>
    <lineage>
        <taxon>Eukaryota</taxon>
        <taxon>Metazoa</taxon>
        <taxon>Spiralia</taxon>
        <taxon>Lophotrochozoa</taxon>
        <taxon>Annelida</taxon>
        <taxon>Polychaeta</taxon>
        <taxon>Sedentaria</taxon>
        <taxon>Scolecida</taxon>
        <taxon>Capitellidae</taxon>
        <taxon>Capitella</taxon>
    </lineage>
</organism>
<reference evidence="3 5" key="2">
    <citation type="journal article" date="2013" name="Nature">
        <title>Insights into bilaterian evolution from three spiralian genomes.</title>
        <authorList>
            <person name="Simakov O."/>
            <person name="Marletaz F."/>
            <person name="Cho S.J."/>
            <person name="Edsinger-Gonzales E."/>
            <person name="Havlak P."/>
            <person name="Hellsten U."/>
            <person name="Kuo D.H."/>
            <person name="Larsson T."/>
            <person name="Lv J."/>
            <person name="Arendt D."/>
            <person name="Savage R."/>
            <person name="Osoegawa K."/>
            <person name="de Jong P."/>
            <person name="Grimwood J."/>
            <person name="Chapman J.A."/>
            <person name="Shapiro H."/>
            <person name="Aerts A."/>
            <person name="Otillar R.P."/>
            <person name="Terry A.Y."/>
            <person name="Boore J.L."/>
            <person name="Grigoriev I.V."/>
            <person name="Lindberg D.R."/>
            <person name="Seaver E.C."/>
            <person name="Weisblat D.A."/>
            <person name="Putnam N.H."/>
            <person name="Rokhsar D.S."/>
        </authorList>
    </citation>
    <scope>NUCLEOTIDE SEQUENCE</scope>
    <source>
        <strain evidence="3 5">I ESC-2004</strain>
    </source>
</reference>
<dbReference type="STRING" id="283909.R7UEM8"/>
<dbReference type="EnsemblMetazoa" id="CapteT145376">
    <property type="protein sequence ID" value="CapteP145376"/>
    <property type="gene ID" value="CapteG145376"/>
</dbReference>
<accession>R7UEM8</accession>
<dbReference type="PANTHER" id="PTHR44169">
    <property type="entry name" value="NADPH-DEPENDENT 1-ACYLDIHYDROXYACETONE PHOSPHATE REDUCTASE"/>
    <property type="match status" value="1"/>
</dbReference>
<dbReference type="Gene3D" id="3.40.50.720">
    <property type="entry name" value="NAD(P)-binding Rossmann-like Domain"/>
    <property type="match status" value="1"/>
</dbReference>
<sequence>HSLTCHLLPAMIARGEGRIIQCSSVLGFVTLMYRGAYAASKFAIEGLSDTMRLELKGTGVQVALIEPGPIRTRFNENSFDAFLRMVDFKNSRFAAHYQKRIDDPSYRNSVNKYTLEPESCLKPLRHALTAEQTKARYYVTLPTHYLGFLKRILPISLLDKLLIKNSRV</sequence>
<dbReference type="PANTHER" id="PTHR44169:SF6">
    <property type="entry name" value="NADPH-DEPENDENT 1-ACYLDIHYDROXYACETONE PHOSPHATE REDUCTASE"/>
    <property type="match status" value="1"/>
</dbReference>
<dbReference type="InterPro" id="IPR002347">
    <property type="entry name" value="SDR_fam"/>
</dbReference>
<evidence type="ECO:0000256" key="2">
    <source>
        <dbReference type="ARBA" id="ARBA00023002"/>
    </source>
</evidence>
<dbReference type="InterPro" id="IPR020904">
    <property type="entry name" value="Sc_DH/Rdtase_CS"/>
</dbReference>
<name>R7UEM8_CAPTE</name>
<dbReference type="EMBL" id="AMQN01046617">
    <property type="status" value="NOT_ANNOTATED_CDS"/>
    <property type="molecule type" value="Genomic_DNA"/>
</dbReference>
<evidence type="ECO:0000313" key="4">
    <source>
        <dbReference type="EnsemblMetazoa" id="CapteP145376"/>
    </source>
</evidence>
<dbReference type="AlphaFoldDB" id="R7UEM8"/>
<dbReference type="Proteomes" id="UP000014760">
    <property type="component" value="Unassembled WGS sequence"/>
</dbReference>
<proteinExistence type="inferred from homology"/>
<dbReference type="EMBL" id="KB304746">
    <property type="protein sequence ID" value="ELU01732.1"/>
    <property type="molecule type" value="Genomic_DNA"/>
</dbReference>
<evidence type="ECO:0000256" key="1">
    <source>
        <dbReference type="ARBA" id="ARBA00006484"/>
    </source>
</evidence>
<feature type="non-terminal residue" evidence="3">
    <location>
        <position position="1"/>
    </location>
</feature>
<reference evidence="5" key="1">
    <citation type="submission" date="2012-12" db="EMBL/GenBank/DDBJ databases">
        <authorList>
            <person name="Hellsten U."/>
            <person name="Grimwood J."/>
            <person name="Chapman J.A."/>
            <person name="Shapiro H."/>
            <person name="Aerts A."/>
            <person name="Otillar R.P."/>
            <person name="Terry A.Y."/>
            <person name="Boore J.L."/>
            <person name="Simakov O."/>
            <person name="Marletaz F."/>
            <person name="Cho S.-J."/>
            <person name="Edsinger-Gonzales E."/>
            <person name="Havlak P."/>
            <person name="Kuo D.-H."/>
            <person name="Larsson T."/>
            <person name="Lv J."/>
            <person name="Arendt D."/>
            <person name="Savage R."/>
            <person name="Osoegawa K."/>
            <person name="de Jong P."/>
            <person name="Lindberg D.R."/>
            <person name="Seaver E.C."/>
            <person name="Weisblat D.A."/>
            <person name="Putnam N.H."/>
            <person name="Grigoriev I.V."/>
            <person name="Rokhsar D.S."/>
        </authorList>
    </citation>
    <scope>NUCLEOTIDE SEQUENCE</scope>
    <source>
        <strain evidence="5">I ESC-2004</strain>
    </source>
</reference>
<dbReference type="PRINTS" id="PR00081">
    <property type="entry name" value="GDHRDH"/>
</dbReference>
<evidence type="ECO:0000313" key="5">
    <source>
        <dbReference type="Proteomes" id="UP000014760"/>
    </source>
</evidence>
<dbReference type="OrthoDB" id="1933717at2759"/>
<dbReference type="PROSITE" id="PS00061">
    <property type="entry name" value="ADH_SHORT"/>
    <property type="match status" value="1"/>
</dbReference>
<comment type="similarity">
    <text evidence="1">Belongs to the short-chain dehydrogenases/reductases (SDR) family.</text>
</comment>
<keyword evidence="5" id="KW-1185">Reference proteome</keyword>